<evidence type="ECO:0000256" key="7">
    <source>
        <dbReference type="ARBA" id="ARBA00022795"/>
    </source>
</evidence>
<evidence type="ECO:0000256" key="10">
    <source>
        <dbReference type="ARBA" id="ARBA00023225"/>
    </source>
</evidence>
<name>A0A2N1PSS0_9BACT</name>
<feature type="coiled-coil region" evidence="11">
    <location>
        <begin position="96"/>
        <end position="123"/>
    </location>
</feature>
<evidence type="ECO:0000256" key="9">
    <source>
        <dbReference type="ARBA" id="ARBA00023136"/>
    </source>
</evidence>
<organism evidence="12 13">
    <name type="scientific">Candidatus Wallbacteria bacterium HGW-Wallbacteria-1</name>
    <dbReference type="NCBI Taxonomy" id="2013854"/>
    <lineage>
        <taxon>Bacteria</taxon>
        <taxon>Candidatus Walliibacteriota</taxon>
    </lineage>
</organism>
<keyword evidence="12" id="KW-0966">Cell projection</keyword>
<gene>
    <name evidence="12" type="primary">fliJ</name>
    <name evidence="12" type="ORF">CVV64_06360</name>
</gene>
<dbReference type="Proteomes" id="UP000233256">
    <property type="component" value="Unassembled WGS sequence"/>
</dbReference>
<keyword evidence="9" id="KW-0472">Membrane</keyword>
<accession>A0A2N1PSS0</accession>
<keyword evidence="12" id="KW-0969">Cilium</keyword>
<dbReference type="GO" id="GO:0006935">
    <property type="term" value="P:chemotaxis"/>
    <property type="evidence" value="ECO:0007669"/>
    <property type="project" value="UniProtKB-KW"/>
</dbReference>
<comment type="subcellular location">
    <subcellularLocation>
        <location evidence="1">Cell membrane</location>
        <topology evidence="1">Peripheral membrane protein</topology>
        <orientation evidence="1">Cytoplasmic side</orientation>
    </subcellularLocation>
</comment>
<keyword evidence="10" id="KW-1006">Bacterial flagellum protein export</keyword>
<evidence type="ECO:0000256" key="3">
    <source>
        <dbReference type="ARBA" id="ARBA00020392"/>
    </source>
</evidence>
<dbReference type="GO" id="GO:0071973">
    <property type="term" value="P:bacterial-type flagellum-dependent cell motility"/>
    <property type="evidence" value="ECO:0007669"/>
    <property type="project" value="InterPro"/>
</dbReference>
<dbReference type="GO" id="GO:0005886">
    <property type="term" value="C:plasma membrane"/>
    <property type="evidence" value="ECO:0007669"/>
    <property type="project" value="UniProtKB-SubCell"/>
</dbReference>
<sequence>MAIFQFSLQKVLEVKQRVEEDRQASLAEAMAAQEHERRELNSMHEKLSALKVETGRSLEESQLDIGHILNCRNYEIRLRQNIVAQIDILEEAGRHVEEKRLELMEAVRDRKVLEKLREKEQAKHFRRELAREQSLLDEMGLRRRSDA</sequence>
<dbReference type="EMBL" id="PGXC01000003">
    <property type="protein sequence ID" value="PKK91384.1"/>
    <property type="molecule type" value="Genomic_DNA"/>
</dbReference>
<evidence type="ECO:0000313" key="13">
    <source>
        <dbReference type="Proteomes" id="UP000233256"/>
    </source>
</evidence>
<evidence type="ECO:0000256" key="4">
    <source>
        <dbReference type="ARBA" id="ARBA00022448"/>
    </source>
</evidence>
<proteinExistence type="inferred from homology"/>
<dbReference type="GO" id="GO:0009288">
    <property type="term" value="C:bacterial-type flagellum"/>
    <property type="evidence" value="ECO:0007669"/>
    <property type="project" value="InterPro"/>
</dbReference>
<keyword evidence="5" id="KW-1003">Cell membrane</keyword>
<dbReference type="Gene3D" id="1.10.287.1700">
    <property type="match status" value="1"/>
</dbReference>
<keyword evidence="7" id="KW-1005">Bacterial flagellum biogenesis</keyword>
<reference evidence="12 13" key="1">
    <citation type="journal article" date="2017" name="ISME J.">
        <title>Potential for microbial H2 and metal transformations associated with novel bacteria and archaea in deep terrestrial subsurface sediments.</title>
        <authorList>
            <person name="Hernsdorf A.W."/>
            <person name="Amano Y."/>
            <person name="Miyakawa K."/>
            <person name="Ise K."/>
            <person name="Suzuki Y."/>
            <person name="Anantharaman K."/>
            <person name="Probst A."/>
            <person name="Burstein D."/>
            <person name="Thomas B.C."/>
            <person name="Banfield J.F."/>
        </authorList>
    </citation>
    <scope>NUCLEOTIDE SEQUENCE [LARGE SCALE GENOMIC DNA]</scope>
    <source>
        <strain evidence="12">HGW-Wallbacteria-1</strain>
    </source>
</reference>
<evidence type="ECO:0000256" key="5">
    <source>
        <dbReference type="ARBA" id="ARBA00022475"/>
    </source>
</evidence>
<keyword evidence="8" id="KW-0653">Protein transport</keyword>
<evidence type="ECO:0000256" key="11">
    <source>
        <dbReference type="SAM" id="Coils"/>
    </source>
</evidence>
<protein>
    <recommendedName>
        <fullName evidence="3">Flagellar FliJ protein</fullName>
    </recommendedName>
</protein>
<dbReference type="AlphaFoldDB" id="A0A2N1PSS0"/>
<evidence type="ECO:0000256" key="1">
    <source>
        <dbReference type="ARBA" id="ARBA00004413"/>
    </source>
</evidence>
<keyword evidence="12" id="KW-0282">Flagellum</keyword>
<evidence type="ECO:0000256" key="8">
    <source>
        <dbReference type="ARBA" id="ARBA00022927"/>
    </source>
</evidence>
<comment type="similarity">
    <text evidence="2">Belongs to the FliJ family.</text>
</comment>
<dbReference type="InterPro" id="IPR053716">
    <property type="entry name" value="Flag_assembly_chemotaxis_eff"/>
</dbReference>
<evidence type="ECO:0000313" key="12">
    <source>
        <dbReference type="EMBL" id="PKK91384.1"/>
    </source>
</evidence>
<evidence type="ECO:0000256" key="6">
    <source>
        <dbReference type="ARBA" id="ARBA00022500"/>
    </source>
</evidence>
<keyword evidence="4" id="KW-0813">Transport</keyword>
<keyword evidence="6" id="KW-0145">Chemotaxis</keyword>
<dbReference type="Pfam" id="PF02050">
    <property type="entry name" value="FliJ"/>
    <property type="match status" value="1"/>
</dbReference>
<dbReference type="GO" id="GO:0015031">
    <property type="term" value="P:protein transport"/>
    <property type="evidence" value="ECO:0007669"/>
    <property type="project" value="UniProtKB-KW"/>
</dbReference>
<dbReference type="NCBIfam" id="TIGR02473">
    <property type="entry name" value="flagell_FliJ"/>
    <property type="match status" value="1"/>
</dbReference>
<dbReference type="InterPro" id="IPR012823">
    <property type="entry name" value="Flagell_FliJ"/>
</dbReference>
<keyword evidence="11" id="KW-0175">Coiled coil</keyword>
<dbReference type="GO" id="GO:0044781">
    <property type="term" value="P:bacterial-type flagellum organization"/>
    <property type="evidence" value="ECO:0007669"/>
    <property type="project" value="UniProtKB-KW"/>
</dbReference>
<comment type="caution">
    <text evidence="12">The sequence shown here is derived from an EMBL/GenBank/DDBJ whole genome shotgun (WGS) entry which is preliminary data.</text>
</comment>
<evidence type="ECO:0000256" key="2">
    <source>
        <dbReference type="ARBA" id="ARBA00010004"/>
    </source>
</evidence>